<dbReference type="GO" id="GO:0009086">
    <property type="term" value="P:methionine biosynthetic process"/>
    <property type="evidence" value="ECO:0007669"/>
    <property type="project" value="UniProtKB-KW"/>
</dbReference>
<evidence type="ECO:0000256" key="5">
    <source>
        <dbReference type="ARBA" id="ARBA00022857"/>
    </source>
</evidence>
<keyword evidence="5" id="KW-0521">NADP</keyword>
<dbReference type="FunFam" id="3.30.70.260:FF:000030">
    <property type="entry name" value="Homoserine dehydrogenase"/>
    <property type="match status" value="1"/>
</dbReference>
<dbReference type="GO" id="GO:0009088">
    <property type="term" value="P:threonine biosynthetic process"/>
    <property type="evidence" value="ECO:0007669"/>
    <property type="project" value="UniProtKB-KW"/>
</dbReference>
<dbReference type="SUPFAM" id="SSF55347">
    <property type="entry name" value="Glyceraldehyde-3-phosphate dehydrogenase-like, C-terminal domain"/>
    <property type="match status" value="1"/>
</dbReference>
<dbReference type="Gene3D" id="3.30.360.10">
    <property type="entry name" value="Dihydrodipicolinate Reductase, domain 2"/>
    <property type="match status" value="1"/>
</dbReference>
<evidence type="ECO:0000313" key="10">
    <source>
        <dbReference type="EMBL" id="HIH15997.1"/>
    </source>
</evidence>
<evidence type="ECO:0000259" key="9">
    <source>
        <dbReference type="PROSITE" id="PS51671"/>
    </source>
</evidence>
<dbReference type="Proteomes" id="UP000564964">
    <property type="component" value="Unassembled WGS sequence"/>
</dbReference>
<dbReference type="InterPro" id="IPR001342">
    <property type="entry name" value="HDH_cat"/>
</dbReference>
<proteinExistence type="inferred from homology"/>
<name>A0A7J4JJ86_9ARCH</name>
<keyword evidence="7" id="KW-0486">Methionine biosynthesis</keyword>
<sequence>AGYAEADPAFDIAGTDAAHKLAILINLAFGTPVNFKDVYVEGITGITPMDIAYATEFGYTIKLLAIAKLHEGGTGGGAAELEARVHPTMIASDAPIARVGGVYNAIQVTGDAVGDIMLYGRGAGSLPTASAVVSDVIDMARNILTGSVGRVPSCAFQADQRRPLRIRPIDEVGCLYYLRFMVLDKPGVLSQLSGVLGKHEISISSVLQRGRKDGQTVPVVMTTHLAVERNMQAALREIAALPFVSGQTTLVRIEGEER</sequence>
<dbReference type="Gene3D" id="3.30.70.260">
    <property type="match status" value="1"/>
</dbReference>
<dbReference type="EMBL" id="DUGH01000026">
    <property type="protein sequence ID" value="HIH15997.1"/>
    <property type="molecule type" value="Genomic_DNA"/>
</dbReference>
<feature type="domain" description="ACT" evidence="9">
    <location>
        <begin position="177"/>
        <end position="252"/>
    </location>
</feature>
<dbReference type="EC" id="1.1.1.3" evidence="2"/>
<organism evidence="10 11">
    <name type="scientific">Candidatus Iainarchaeum sp</name>
    <dbReference type="NCBI Taxonomy" id="3101447"/>
    <lineage>
        <taxon>Archaea</taxon>
        <taxon>Candidatus Iainarchaeota</taxon>
        <taxon>Candidatus Iainarchaeia</taxon>
        <taxon>Candidatus Iainarchaeales</taxon>
        <taxon>Candidatus Iainarchaeaceae</taxon>
        <taxon>Candidatus Iainarchaeum</taxon>
    </lineage>
</organism>
<dbReference type="PROSITE" id="PS51671">
    <property type="entry name" value="ACT"/>
    <property type="match status" value="1"/>
</dbReference>
<keyword evidence="3" id="KW-0028">Amino-acid biosynthesis</keyword>
<feature type="non-terminal residue" evidence="10">
    <location>
        <position position="1"/>
    </location>
</feature>
<evidence type="ECO:0000256" key="3">
    <source>
        <dbReference type="ARBA" id="ARBA00022605"/>
    </source>
</evidence>
<dbReference type="InterPro" id="IPR045865">
    <property type="entry name" value="ACT-like_dom_sf"/>
</dbReference>
<comment type="similarity">
    <text evidence="1">Belongs to the homoserine dehydrogenase family.</text>
</comment>
<keyword evidence="4" id="KW-0791">Threonine biosynthesis</keyword>
<evidence type="ECO:0000313" key="11">
    <source>
        <dbReference type="Proteomes" id="UP000564964"/>
    </source>
</evidence>
<evidence type="ECO:0000256" key="6">
    <source>
        <dbReference type="ARBA" id="ARBA00023002"/>
    </source>
</evidence>
<reference evidence="11" key="1">
    <citation type="journal article" date="2020" name="bioRxiv">
        <title>A rank-normalized archaeal taxonomy based on genome phylogeny resolves widespread incomplete and uneven classifications.</title>
        <authorList>
            <person name="Rinke C."/>
            <person name="Chuvochina M."/>
            <person name="Mussig A.J."/>
            <person name="Chaumeil P.-A."/>
            <person name="Waite D.W."/>
            <person name="Whitman W.B."/>
            <person name="Parks D.H."/>
            <person name="Hugenholtz P."/>
        </authorList>
    </citation>
    <scope>NUCLEOTIDE SEQUENCE [LARGE SCALE GENOMIC DNA]</scope>
</reference>
<dbReference type="SUPFAM" id="SSF55021">
    <property type="entry name" value="ACT-like"/>
    <property type="match status" value="1"/>
</dbReference>
<dbReference type="CDD" id="cd04881">
    <property type="entry name" value="ACT_HSDH-Hom"/>
    <property type="match status" value="1"/>
</dbReference>
<keyword evidence="6 10" id="KW-0560">Oxidoreductase</keyword>
<dbReference type="FunFam" id="3.30.360.10:FF:000005">
    <property type="entry name" value="Homoserine dehydrogenase"/>
    <property type="match status" value="1"/>
</dbReference>
<comment type="caution">
    <text evidence="10">The sequence shown here is derived from an EMBL/GenBank/DDBJ whole genome shotgun (WGS) entry which is preliminary data.</text>
</comment>
<dbReference type="AlphaFoldDB" id="A0A7J4JJ86"/>
<gene>
    <name evidence="10" type="ORF">HA252_01175</name>
</gene>
<evidence type="ECO:0000256" key="8">
    <source>
        <dbReference type="ARBA" id="ARBA00034478"/>
    </source>
</evidence>
<dbReference type="Pfam" id="PF00742">
    <property type="entry name" value="Homoserine_dh"/>
    <property type="match status" value="1"/>
</dbReference>
<dbReference type="NCBIfam" id="NF004976">
    <property type="entry name" value="PRK06349.1"/>
    <property type="match status" value="1"/>
</dbReference>
<protein>
    <recommendedName>
        <fullName evidence="2">homoserine dehydrogenase</fullName>
        <ecNumber evidence="2">1.1.1.3</ecNumber>
    </recommendedName>
</protein>
<dbReference type="Gene3D" id="3.40.50.720">
    <property type="entry name" value="NAD(P)-binding Rossmann-like Domain"/>
    <property type="match status" value="1"/>
</dbReference>
<evidence type="ECO:0000256" key="1">
    <source>
        <dbReference type="ARBA" id="ARBA00006753"/>
    </source>
</evidence>
<accession>A0A7J4JJ86</accession>
<dbReference type="PANTHER" id="PTHR43331:SF1">
    <property type="entry name" value="HOMOSERINE DEHYDROGENASE"/>
    <property type="match status" value="1"/>
</dbReference>
<dbReference type="GO" id="GO:0004412">
    <property type="term" value="F:homoserine dehydrogenase activity"/>
    <property type="evidence" value="ECO:0007669"/>
    <property type="project" value="UniProtKB-EC"/>
</dbReference>
<evidence type="ECO:0000256" key="7">
    <source>
        <dbReference type="ARBA" id="ARBA00023167"/>
    </source>
</evidence>
<comment type="pathway">
    <text evidence="8">Amino-acid biosynthesis; L-methionine biosynthesis via de novo pathway.</text>
</comment>
<dbReference type="InterPro" id="IPR002912">
    <property type="entry name" value="ACT_dom"/>
</dbReference>
<evidence type="ECO:0000256" key="2">
    <source>
        <dbReference type="ARBA" id="ARBA00013213"/>
    </source>
</evidence>
<evidence type="ECO:0000256" key="4">
    <source>
        <dbReference type="ARBA" id="ARBA00022697"/>
    </source>
</evidence>
<dbReference type="PANTHER" id="PTHR43331">
    <property type="entry name" value="HOMOSERINE DEHYDROGENASE"/>
    <property type="match status" value="1"/>
</dbReference>
<dbReference type="Pfam" id="PF01842">
    <property type="entry name" value="ACT"/>
    <property type="match status" value="1"/>
</dbReference>